<dbReference type="Gene3D" id="1.25.40.10">
    <property type="entry name" value="Tetratricopeptide repeat domain"/>
    <property type="match status" value="1"/>
</dbReference>
<dbReference type="OrthoDB" id="5458246at2"/>
<evidence type="ECO:0000313" key="2">
    <source>
        <dbReference type="Proteomes" id="UP000253782"/>
    </source>
</evidence>
<reference evidence="1 2" key="1">
    <citation type="submission" date="2018-07" db="EMBL/GenBank/DDBJ databases">
        <title>Dyella tabacisoli L4-6T, whole genome shotgun sequence.</title>
        <authorList>
            <person name="Zhou X.-K."/>
            <person name="Li W.-J."/>
            <person name="Duan Y.-Q."/>
        </authorList>
    </citation>
    <scope>NUCLEOTIDE SEQUENCE [LARGE SCALE GENOMIC DNA]</scope>
    <source>
        <strain evidence="1 2">L4-6</strain>
    </source>
</reference>
<dbReference type="RefSeq" id="WP_114843581.1">
    <property type="nucleotide sequence ID" value="NZ_JBHSPE010000001.1"/>
</dbReference>
<dbReference type="Proteomes" id="UP000253782">
    <property type="component" value="Unassembled WGS sequence"/>
</dbReference>
<comment type="caution">
    <text evidence="1">The sequence shown here is derived from an EMBL/GenBank/DDBJ whole genome shotgun (WGS) entry which is preliminary data.</text>
</comment>
<evidence type="ECO:0008006" key="3">
    <source>
        <dbReference type="Google" id="ProtNLM"/>
    </source>
</evidence>
<proteinExistence type="predicted"/>
<dbReference type="EMBL" id="QQAH01000001">
    <property type="protein sequence ID" value="RDD83190.1"/>
    <property type="molecule type" value="Genomic_DNA"/>
</dbReference>
<dbReference type="InterPro" id="IPR011990">
    <property type="entry name" value="TPR-like_helical_dom_sf"/>
</dbReference>
<name>A0A369UUA5_9GAMM</name>
<sequence>MKEIPQTEVELKRYLRTVEKLRSSSDFPAALEACQLLISHSPTCEAGLRARADTYADMRDRESEVADRKALVELGSPEPGDYFDLGVALWRSGQLPEAAERFTSSIKLGEKEDFHFYTNASRMHLVALLIKLQREEEALRECLLVPDSYSSYLPDGMTTKEQLIEKLSK</sequence>
<protein>
    <recommendedName>
        <fullName evidence="3">Tetratricopeptide repeat protein</fullName>
    </recommendedName>
</protein>
<accession>A0A369UUA5</accession>
<dbReference type="AlphaFoldDB" id="A0A369UUA5"/>
<gene>
    <name evidence="1" type="ORF">DVJ77_00865</name>
</gene>
<evidence type="ECO:0000313" key="1">
    <source>
        <dbReference type="EMBL" id="RDD83190.1"/>
    </source>
</evidence>
<keyword evidence="2" id="KW-1185">Reference proteome</keyword>
<dbReference type="SUPFAM" id="SSF48452">
    <property type="entry name" value="TPR-like"/>
    <property type="match status" value="1"/>
</dbReference>
<organism evidence="1 2">
    <name type="scientific">Dyella tabacisoli</name>
    <dbReference type="NCBI Taxonomy" id="2282381"/>
    <lineage>
        <taxon>Bacteria</taxon>
        <taxon>Pseudomonadati</taxon>
        <taxon>Pseudomonadota</taxon>
        <taxon>Gammaproteobacteria</taxon>
        <taxon>Lysobacterales</taxon>
        <taxon>Rhodanobacteraceae</taxon>
        <taxon>Dyella</taxon>
    </lineage>
</organism>